<organism evidence="1 2">
    <name type="scientific">Globodera rostochiensis</name>
    <name type="common">Golden nematode worm</name>
    <name type="synonym">Heterodera rostochiensis</name>
    <dbReference type="NCBI Taxonomy" id="31243"/>
    <lineage>
        <taxon>Eukaryota</taxon>
        <taxon>Metazoa</taxon>
        <taxon>Ecdysozoa</taxon>
        <taxon>Nematoda</taxon>
        <taxon>Chromadorea</taxon>
        <taxon>Rhabditida</taxon>
        <taxon>Tylenchina</taxon>
        <taxon>Tylenchomorpha</taxon>
        <taxon>Tylenchoidea</taxon>
        <taxon>Heteroderidae</taxon>
        <taxon>Heteroderinae</taxon>
        <taxon>Globodera</taxon>
    </lineage>
</organism>
<dbReference type="WBParaSite" id="Gr19_v10_g17627.t1">
    <property type="protein sequence ID" value="Gr19_v10_g17627.t1"/>
    <property type="gene ID" value="Gr19_v10_g17627"/>
</dbReference>
<dbReference type="AlphaFoldDB" id="A0A914HHS3"/>
<reference evidence="2" key="1">
    <citation type="submission" date="2022-11" db="UniProtKB">
        <authorList>
            <consortium name="WormBaseParasite"/>
        </authorList>
    </citation>
    <scope>IDENTIFICATION</scope>
</reference>
<keyword evidence="1" id="KW-1185">Reference proteome</keyword>
<proteinExistence type="predicted"/>
<accession>A0A914HHS3</accession>
<protein>
    <submittedName>
        <fullName evidence="2">Uncharacterized protein</fullName>
    </submittedName>
</protein>
<evidence type="ECO:0000313" key="2">
    <source>
        <dbReference type="WBParaSite" id="Gr19_v10_g17627.t1"/>
    </source>
</evidence>
<sequence length="144" mass="16485">MPKFVPIELVIEIVGFVKFHQKWARIRVSQNFDFDLLKRMAKWLMNIKKIIEECQAAIAEINSSINELPPRKMANAYKRLYQHIADILSLPSLESIGAAHENAASLKARVEQLLLVQCENQPAETIGRVTYVILVMNSGIRVWL</sequence>
<name>A0A914HHS3_GLORO</name>
<dbReference type="Proteomes" id="UP000887572">
    <property type="component" value="Unplaced"/>
</dbReference>
<evidence type="ECO:0000313" key="1">
    <source>
        <dbReference type="Proteomes" id="UP000887572"/>
    </source>
</evidence>